<dbReference type="OrthoDB" id="9806536at2"/>
<dbReference type="AlphaFoldDB" id="A0A173XQF6"/>
<comment type="pathway">
    <text evidence="2">Porphyrin-containing compound metabolism.</text>
</comment>
<evidence type="ECO:0000313" key="9">
    <source>
        <dbReference type="Proteomes" id="UP000095546"/>
    </source>
</evidence>
<dbReference type="EMBL" id="CYYU01000002">
    <property type="protein sequence ID" value="CUN53803.1"/>
    <property type="molecule type" value="Genomic_DNA"/>
</dbReference>
<dbReference type="SMART" id="SM00344">
    <property type="entry name" value="HTH_ASNC"/>
    <property type="match status" value="1"/>
</dbReference>
<comment type="catalytic activity">
    <reaction evidence="5">
        <text>siroheme + 2 H(+) = 12,18-didecarboxysiroheme + 2 CO2</text>
        <dbReference type="Rhea" id="RHEA:19093"/>
        <dbReference type="ChEBI" id="CHEBI:15378"/>
        <dbReference type="ChEBI" id="CHEBI:16526"/>
        <dbReference type="ChEBI" id="CHEBI:60052"/>
        <dbReference type="ChEBI" id="CHEBI:140497"/>
        <dbReference type="EC" id="4.1.1.111"/>
    </reaction>
</comment>
<feature type="domain" description="Siroheme decarboxylase NirL-like HTH" evidence="7">
    <location>
        <begin position="7"/>
        <end position="53"/>
    </location>
</feature>
<organism evidence="8 9">
    <name type="scientific">Mitsuokella jalaludinii</name>
    <dbReference type="NCBI Taxonomy" id="187979"/>
    <lineage>
        <taxon>Bacteria</taxon>
        <taxon>Bacillati</taxon>
        <taxon>Bacillota</taxon>
        <taxon>Negativicutes</taxon>
        <taxon>Selenomonadales</taxon>
        <taxon>Selenomonadaceae</taxon>
        <taxon>Mitsuokella</taxon>
    </lineage>
</organism>
<dbReference type="Pfam" id="PF17805">
    <property type="entry name" value="AsnC_trans_reg2"/>
    <property type="match status" value="1"/>
</dbReference>
<dbReference type="EC" id="4.1.1.111" evidence="4"/>
<evidence type="ECO:0000259" key="7">
    <source>
        <dbReference type="Pfam" id="PF22451"/>
    </source>
</evidence>
<evidence type="ECO:0000256" key="2">
    <source>
        <dbReference type="ARBA" id="ARBA00023444"/>
    </source>
</evidence>
<reference evidence="8 9" key="1">
    <citation type="submission" date="2015-09" db="EMBL/GenBank/DDBJ databases">
        <authorList>
            <consortium name="Pathogen Informatics"/>
        </authorList>
    </citation>
    <scope>NUCLEOTIDE SEQUENCE [LARGE SCALE GENOMIC DNA]</scope>
    <source>
        <strain evidence="8 9">2789STDY5608828</strain>
    </source>
</reference>
<proteinExistence type="inferred from homology"/>
<dbReference type="Gene3D" id="3.30.70.3460">
    <property type="match status" value="1"/>
</dbReference>
<feature type="domain" description="Siroheme decarboxylase AsnC-like ligand binding" evidence="6">
    <location>
        <begin position="63"/>
        <end position="143"/>
    </location>
</feature>
<dbReference type="PANTHER" id="PTHR43413:SF1">
    <property type="entry name" value="SIROHEME DECARBOXYLASE NIRL SUBUNIT"/>
    <property type="match status" value="1"/>
</dbReference>
<dbReference type="PROSITE" id="PS00519">
    <property type="entry name" value="HTH_ASNC_1"/>
    <property type="match status" value="1"/>
</dbReference>
<dbReference type="Proteomes" id="UP000095546">
    <property type="component" value="Unassembled WGS sequence"/>
</dbReference>
<dbReference type="Pfam" id="PF22451">
    <property type="entry name" value="NirdL-like_HTH"/>
    <property type="match status" value="1"/>
</dbReference>
<dbReference type="PANTHER" id="PTHR43413">
    <property type="entry name" value="TRANSCRIPTIONAL REGULATOR, ASNC FAMILY"/>
    <property type="match status" value="1"/>
</dbReference>
<gene>
    <name evidence="8" type="ORF">ERS852385_00718</name>
</gene>
<dbReference type="RefSeq" id="WP_036376503.1">
    <property type="nucleotide sequence ID" value="NZ_CABIWZ010000002.1"/>
</dbReference>
<evidence type="ECO:0000256" key="4">
    <source>
        <dbReference type="ARBA" id="ARBA00023471"/>
    </source>
</evidence>
<dbReference type="InterPro" id="IPR036388">
    <property type="entry name" value="WH-like_DNA-bd_sf"/>
</dbReference>
<dbReference type="InterPro" id="IPR019885">
    <property type="entry name" value="Tscrpt_reg_HTH_AsnC-type_CS"/>
</dbReference>
<dbReference type="InterPro" id="IPR040523">
    <property type="entry name" value="AsnC_trans_reg2"/>
</dbReference>
<evidence type="ECO:0000259" key="6">
    <source>
        <dbReference type="Pfam" id="PF17805"/>
    </source>
</evidence>
<dbReference type="InterPro" id="IPR036390">
    <property type="entry name" value="WH_DNA-bd_sf"/>
</dbReference>
<evidence type="ECO:0000313" key="8">
    <source>
        <dbReference type="EMBL" id="CUN53803.1"/>
    </source>
</evidence>
<comment type="similarity">
    <text evidence="3">Belongs to the Ahb/Nir family.</text>
</comment>
<name>A0A173XQF6_9FIRM</name>
<dbReference type="InterPro" id="IPR050684">
    <property type="entry name" value="HTH-Siroheme_Decarb"/>
</dbReference>
<dbReference type="eggNOG" id="COG1522">
    <property type="taxonomic scope" value="Bacteria"/>
</dbReference>
<sequence>MELTTFDKDLLNLLQGSLPVCSRPFAALAEKLGTTEEAVIDRLQVLKEEGYLRRIGTFFNSGRLGYKGTLVALRVDPEKMEAVAKAINRYPGATHNYEREGRYNLWFTLLTPGLDKEHEILTEIRALPGVESMLNLKSQKKYKINVQFKLA</sequence>
<dbReference type="GeneID" id="83709049"/>
<dbReference type="SUPFAM" id="SSF46785">
    <property type="entry name" value="Winged helix' DNA-binding domain"/>
    <property type="match status" value="1"/>
</dbReference>
<dbReference type="STRING" id="187979.ERS852385_00718"/>
<keyword evidence="1" id="KW-0456">Lyase</keyword>
<dbReference type="GO" id="GO:0016829">
    <property type="term" value="F:lyase activity"/>
    <property type="evidence" value="ECO:0007669"/>
    <property type="project" value="UniProtKB-KW"/>
</dbReference>
<accession>A0A173XQF6</accession>
<dbReference type="InterPro" id="IPR019888">
    <property type="entry name" value="Tscrpt_reg_AsnC-like"/>
</dbReference>
<dbReference type="SUPFAM" id="SSF54909">
    <property type="entry name" value="Dimeric alpha+beta barrel"/>
    <property type="match status" value="1"/>
</dbReference>
<protein>
    <recommendedName>
        <fullName evidence="4">siroheme decarboxylase</fullName>
        <ecNumber evidence="4">4.1.1.111</ecNumber>
    </recommendedName>
</protein>
<dbReference type="InterPro" id="IPR053953">
    <property type="entry name" value="NirdL-like_HTH"/>
</dbReference>
<dbReference type="InterPro" id="IPR011008">
    <property type="entry name" value="Dimeric_a/b-barrel"/>
</dbReference>
<dbReference type="Gene3D" id="1.10.10.10">
    <property type="entry name" value="Winged helix-like DNA-binding domain superfamily/Winged helix DNA-binding domain"/>
    <property type="match status" value="1"/>
</dbReference>
<evidence type="ECO:0000256" key="3">
    <source>
        <dbReference type="ARBA" id="ARBA00023457"/>
    </source>
</evidence>
<evidence type="ECO:0000256" key="5">
    <source>
        <dbReference type="ARBA" id="ARBA00048470"/>
    </source>
</evidence>
<keyword evidence="9" id="KW-1185">Reference proteome</keyword>
<evidence type="ECO:0000256" key="1">
    <source>
        <dbReference type="ARBA" id="ARBA00023239"/>
    </source>
</evidence>